<dbReference type="GO" id="GO:0006221">
    <property type="term" value="P:pyrimidine nucleotide biosynthetic process"/>
    <property type="evidence" value="ECO:0007669"/>
    <property type="project" value="UniProtKB-KW"/>
</dbReference>
<dbReference type="PANTHER" id="PTHR43668:SF2">
    <property type="entry name" value="ALLANTOINASE"/>
    <property type="match status" value="1"/>
</dbReference>
<feature type="domain" description="Dihydroorotase catalytic" evidence="2">
    <location>
        <begin position="53"/>
        <end position="232"/>
    </location>
</feature>
<dbReference type="GO" id="GO:0004151">
    <property type="term" value="F:dihydroorotase activity"/>
    <property type="evidence" value="ECO:0007669"/>
    <property type="project" value="InterPro"/>
</dbReference>
<dbReference type="InterPro" id="IPR024403">
    <property type="entry name" value="DHOase_cat"/>
</dbReference>
<dbReference type="OrthoDB" id="9765462at2"/>
<evidence type="ECO:0000256" key="1">
    <source>
        <dbReference type="ARBA" id="ARBA00022975"/>
    </source>
</evidence>
<name>A0A514CNL2_9BACT</name>
<dbReference type="InterPro" id="IPR050138">
    <property type="entry name" value="DHOase/Allantoinase_Hydrolase"/>
</dbReference>
<dbReference type="EMBL" id="CP041253">
    <property type="protein sequence ID" value="QDH81391.1"/>
    <property type="molecule type" value="Genomic_DNA"/>
</dbReference>
<gene>
    <name evidence="3" type="ORF">FKX85_21085</name>
</gene>
<keyword evidence="4" id="KW-1185">Reference proteome</keyword>
<dbReference type="RefSeq" id="WP_141616605.1">
    <property type="nucleotide sequence ID" value="NZ_CP041253.1"/>
</dbReference>
<dbReference type="KEGG" id="echi:FKX85_21085"/>
<dbReference type="CDD" id="cd01317">
    <property type="entry name" value="DHOase_IIa"/>
    <property type="match status" value="1"/>
</dbReference>
<evidence type="ECO:0000259" key="2">
    <source>
        <dbReference type="Pfam" id="PF12890"/>
    </source>
</evidence>
<dbReference type="GO" id="GO:0006145">
    <property type="term" value="P:purine nucleobase catabolic process"/>
    <property type="evidence" value="ECO:0007669"/>
    <property type="project" value="TreeGrafter"/>
</dbReference>
<dbReference type="Gene3D" id="2.30.40.10">
    <property type="entry name" value="Urease, subunit C, domain 1"/>
    <property type="match status" value="1"/>
</dbReference>
<dbReference type="InterPro" id="IPR032466">
    <property type="entry name" value="Metal_Hydrolase"/>
</dbReference>
<dbReference type="Proteomes" id="UP000316614">
    <property type="component" value="Chromosome"/>
</dbReference>
<dbReference type="Pfam" id="PF12890">
    <property type="entry name" value="DHOase"/>
    <property type="match status" value="1"/>
</dbReference>
<dbReference type="PANTHER" id="PTHR43668">
    <property type="entry name" value="ALLANTOINASE"/>
    <property type="match status" value="1"/>
</dbReference>
<dbReference type="InterPro" id="IPR004722">
    <property type="entry name" value="DHOase"/>
</dbReference>
<dbReference type="SUPFAM" id="SSF51556">
    <property type="entry name" value="Metallo-dependent hydrolases"/>
    <property type="match status" value="1"/>
</dbReference>
<dbReference type="SUPFAM" id="SSF51338">
    <property type="entry name" value="Composite domain of metallo-dependent hydrolases"/>
    <property type="match status" value="1"/>
</dbReference>
<keyword evidence="1" id="KW-0665">Pyrimidine biosynthesis</keyword>
<dbReference type="Gene3D" id="3.20.20.140">
    <property type="entry name" value="Metal-dependent hydrolases"/>
    <property type="match status" value="1"/>
</dbReference>
<sequence>MAVLLKSLRLIQKDIVGKPSHYSYDGRKLSQYDGDESGFSEVIDCSGWLGSTGWIDLRCGVGEPGHEYQETLESLDQALKHAGFTQAVLLPNTSPVIQSKNEVEFIKNKASAFLTKLHVHAAVTKDTLGEDLTEILDIHHHGVTVFGDGNVPLSNSDRMMKVLQYLQKFDGVLFDQSYDPLLAIFGQMHEGYTSTSLGMKGIPSLAEEVAIQKNIEILNYTGGRIHFQTVSTRGGVAAIRKAKSEGLQVTADVSLYQLLFVDEDLSNYDSKLKVMPPFRGKADQEALLEGLKDGTIDAIVSNHQPRDYDAKHMEFDLAEFGMNGLQTFLPGMVSLETKLGWPLLIDKITSGPARIIRCQEDQMTSLTVFDPNEEWIFNRQSNKSLSANSPFYNQRLKGKVKMVINKDKFARLDG</sequence>
<protein>
    <submittedName>
        <fullName evidence="3">Dihydroorotase</fullName>
    </submittedName>
</protein>
<dbReference type="GO" id="GO:0005737">
    <property type="term" value="C:cytoplasm"/>
    <property type="evidence" value="ECO:0007669"/>
    <property type="project" value="TreeGrafter"/>
</dbReference>
<evidence type="ECO:0000313" key="3">
    <source>
        <dbReference type="EMBL" id="QDH81391.1"/>
    </source>
</evidence>
<reference evidence="3 4" key="1">
    <citation type="submission" date="2019-06" db="EMBL/GenBank/DDBJ databases">
        <title>Echinicola alkalisoli sp. nov. isolated from saline soil.</title>
        <authorList>
            <person name="Sun J.-Q."/>
            <person name="Xu L."/>
        </authorList>
    </citation>
    <scope>NUCLEOTIDE SEQUENCE [LARGE SCALE GENOMIC DNA]</scope>
    <source>
        <strain evidence="3 4">LN3S3</strain>
    </source>
</reference>
<dbReference type="InterPro" id="IPR011059">
    <property type="entry name" value="Metal-dep_hydrolase_composite"/>
</dbReference>
<evidence type="ECO:0000313" key="4">
    <source>
        <dbReference type="Proteomes" id="UP000316614"/>
    </source>
</evidence>
<dbReference type="AlphaFoldDB" id="A0A514CNL2"/>
<dbReference type="GO" id="GO:0004038">
    <property type="term" value="F:allantoinase activity"/>
    <property type="evidence" value="ECO:0007669"/>
    <property type="project" value="TreeGrafter"/>
</dbReference>
<organism evidence="3 4">
    <name type="scientific">Echinicola soli</name>
    <dbReference type="NCBI Taxonomy" id="2591634"/>
    <lineage>
        <taxon>Bacteria</taxon>
        <taxon>Pseudomonadati</taxon>
        <taxon>Bacteroidota</taxon>
        <taxon>Cytophagia</taxon>
        <taxon>Cytophagales</taxon>
        <taxon>Cyclobacteriaceae</taxon>
        <taxon>Echinicola</taxon>
    </lineage>
</organism>
<dbReference type="GO" id="GO:0046872">
    <property type="term" value="F:metal ion binding"/>
    <property type="evidence" value="ECO:0007669"/>
    <property type="project" value="InterPro"/>
</dbReference>
<proteinExistence type="predicted"/>
<accession>A0A514CNL2</accession>